<dbReference type="InterPro" id="IPR010982">
    <property type="entry name" value="Lambda_DNA-bd_dom_sf"/>
</dbReference>
<keyword evidence="4" id="KW-1185">Reference proteome</keyword>
<dbReference type="Gene3D" id="1.10.260.40">
    <property type="entry name" value="lambda repressor-like DNA-binding domains"/>
    <property type="match status" value="1"/>
</dbReference>
<proteinExistence type="predicted"/>
<dbReference type="PROSITE" id="PS50943">
    <property type="entry name" value="HTH_CROC1"/>
    <property type="match status" value="1"/>
</dbReference>
<reference evidence="4" key="1">
    <citation type="journal article" date="2020" name="Appl. Environ. Microbiol.">
        <title>Diazotrophic Anaeromyxobacter Isolates from Soils.</title>
        <authorList>
            <person name="Masuda Y."/>
            <person name="Yamanaka H."/>
            <person name="Xu Z.X."/>
            <person name="Shiratori Y."/>
            <person name="Aono T."/>
            <person name="Amachi S."/>
            <person name="Senoo K."/>
            <person name="Itoh H."/>
        </authorList>
    </citation>
    <scope>NUCLEOTIDE SEQUENCE [LARGE SCALE GENOMIC DNA]</scope>
    <source>
        <strain evidence="4">R267</strain>
    </source>
</reference>
<evidence type="ECO:0000256" key="1">
    <source>
        <dbReference type="ARBA" id="ARBA00023125"/>
    </source>
</evidence>
<comment type="caution">
    <text evidence="3">The sequence shown here is derived from an EMBL/GenBank/DDBJ whole genome shotgun (WGS) entry which is preliminary data.</text>
</comment>
<accession>A0A7I9VK60</accession>
<feature type="domain" description="HTH cro/C1-type" evidence="2">
    <location>
        <begin position="22"/>
        <end position="76"/>
    </location>
</feature>
<dbReference type="SUPFAM" id="SSF47413">
    <property type="entry name" value="lambda repressor-like DNA-binding domains"/>
    <property type="match status" value="1"/>
</dbReference>
<dbReference type="SMART" id="SM00530">
    <property type="entry name" value="HTH_XRE"/>
    <property type="match status" value="1"/>
</dbReference>
<dbReference type="GO" id="GO:0003700">
    <property type="term" value="F:DNA-binding transcription factor activity"/>
    <property type="evidence" value="ECO:0007669"/>
    <property type="project" value="TreeGrafter"/>
</dbReference>
<dbReference type="GO" id="GO:0005829">
    <property type="term" value="C:cytosol"/>
    <property type="evidence" value="ECO:0007669"/>
    <property type="project" value="TreeGrafter"/>
</dbReference>
<dbReference type="Pfam" id="PF01381">
    <property type="entry name" value="HTH_3"/>
    <property type="match status" value="1"/>
</dbReference>
<organism evidence="3 4">
    <name type="scientific">Anaeromyxobacter diazotrophicus</name>
    <dbReference type="NCBI Taxonomy" id="2590199"/>
    <lineage>
        <taxon>Bacteria</taxon>
        <taxon>Pseudomonadati</taxon>
        <taxon>Myxococcota</taxon>
        <taxon>Myxococcia</taxon>
        <taxon>Myxococcales</taxon>
        <taxon>Cystobacterineae</taxon>
        <taxon>Anaeromyxobacteraceae</taxon>
        <taxon>Anaeromyxobacter</taxon>
    </lineage>
</organism>
<keyword evidence="1" id="KW-0238">DNA-binding</keyword>
<dbReference type="PANTHER" id="PTHR46797:SF1">
    <property type="entry name" value="METHYLPHOSPHONATE SYNTHASE"/>
    <property type="match status" value="1"/>
</dbReference>
<name>A0A7I9VK60_9BACT</name>
<dbReference type="AlphaFoldDB" id="A0A7I9VK60"/>
<sequence>MGSLARSKHNMAGLADKFAVNLKNERLRKKLSQEALASKAGLSVSYISMLERGQRTPPLDTLESLAKALSVSATSLLS</sequence>
<evidence type="ECO:0000313" key="3">
    <source>
        <dbReference type="EMBL" id="GEJ56397.1"/>
    </source>
</evidence>
<dbReference type="CDD" id="cd00093">
    <property type="entry name" value="HTH_XRE"/>
    <property type="match status" value="1"/>
</dbReference>
<protein>
    <recommendedName>
        <fullName evidence="2">HTH cro/C1-type domain-containing protein</fullName>
    </recommendedName>
</protein>
<dbReference type="PANTHER" id="PTHR46797">
    <property type="entry name" value="HTH-TYPE TRANSCRIPTIONAL REGULATOR"/>
    <property type="match status" value="1"/>
</dbReference>
<evidence type="ECO:0000259" key="2">
    <source>
        <dbReference type="PROSITE" id="PS50943"/>
    </source>
</evidence>
<dbReference type="EMBL" id="BJTG01000002">
    <property type="protein sequence ID" value="GEJ56397.1"/>
    <property type="molecule type" value="Genomic_DNA"/>
</dbReference>
<dbReference type="InterPro" id="IPR050807">
    <property type="entry name" value="TransReg_Diox_bact_type"/>
</dbReference>
<evidence type="ECO:0000313" key="4">
    <source>
        <dbReference type="Proteomes" id="UP000503640"/>
    </source>
</evidence>
<gene>
    <name evidence="3" type="ORF">AMYX_11380</name>
</gene>
<dbReference type="Proteomes" id="UP000503640">
    <property type="component" value="Unassembled WGS sequence"/>
</dbReference>
<dbReference type="InterPro" id="IPR001387">
    <property type="entry name" value="Cro/C1-type_HTH"/>
</dbReference>
<dbReference type="GO" id="GO:0003677">
    <property type="term" value="F:DNA binding"/>
    <property type="evidence" value="ECO:0007669"/>
    <property type="project" value="UniProtKB-KW"/>
</dbReference>